<proteinExistence type="predicted"/>
<name>A0ABT2W7J0_9FLAO</name>
<evidence type="ECO:0000313" key="2">
    <source>
        <dbReference type="Proteomes" id="UP001208649"/>
    </source>
</evidence>
<dbReference type="RefSeq" id="WP_263003669.1">
    <property type="nucleotide sequence ID" value="NZ_JAOTEM010000003.1"/>
</dbReference>
<keyword evidence="2" id="KW-1185">Reference proteome</keyword>
<evidence type="ECO:0008006" key="3">
    <source>
        <dbReference type="Google" id="ProtNLM"/>
    </source>
</evidence>
<dbReference type="EMBL" id="JAOTEM010000003">
    <property type="protein sequence ID" value="MCU7618190.1"/>
    <property type="molecule type" value="Genomic_DNA"/>
</dbReference>
<reference evidence="2" key="1">
    <citation type="submission" date="2023-07" db="EMBL/GenBank/DDBJ databases">
        <title>Chryseobacterium sp. strain PBS4-4 Genome sequencing and assembly.</title>
        <authorList>
            <person name="Jung Y."/>
        </authorList>
    </citation>
    <scope>NUCLEOTIDE SEQUENCE [LARGE SCALE GENOMIC DNA]</scope>
    <source>
        <strain evidence="2">PBS4-4</strain>
    </source>
</reference>
<dbReference type="SUPFAM" id="SSF53474">
    <property type="entry name" value="alpha/beta-Hydrolases"/>
    <property type="match status" value="1"/>
</dbReference>
<organism evidence="1 2">
    <name type="scientific">Chryseobacterium edaphi</name>
    <dbReference type="NCBI Taxonomy" id="2976532"/>
    <lineage>
        <taxon>Bacteria</taxon>
        <taxon>Pseudomonadati</taxon>
        <taxon>Bacteroidota</taxon>
        <taxon>Flavobacteriia</taxon>
        <taxon>Flavobacteriales</taxon>
        <taxon>Weeksellaceae</taxon>
        <taxon>Chryseobacterium group</taxon>
        <taxon>Chryseobacterium</taxon>
    </lineage>
</organism>
<accession>A0ABT2W7J0</accession>
<sequence length="307" mass="35694">MQYNFLTALFILFFTNVFSQEAEKITYPDSKNFYFRVAPQGKPEGMIIVLPGGGETAERVMNQIYLEELAFDKNILVLFPNWEENGDFFFKDDQKFLDRIAKENVEKYKIPKNKISIGGLSGGGMFAITYAERAVKDKNTYFIPNSIFAIDPPLDYENMYYRMERDIERNFSEAAVNEAKMFTKELIASIGKPDKNKEKYLEKSMFTYRDKDGGNAKYLLNTPILMYTEPGIIWEMQNRGRDLYDLNCTDITAMMNLLKLKGNKNADLIITNDRGIRPEGIRHPHSWSIMDSEECLNWILKHFNSKN</sequence>
<dbReference type="InterPro" id="IPR029058">
    <property type="entry name" value="AB_hydrolase_fold"/>
</dbReference>
<gene>
    <name evidence="1" type="ORF">NZ698_13355</name>
</gene>
<dbReference type="Gene3D" id="3.40.50.1820">
    <property type="entry name" value="alpha/beta hydrolase"/>
    <property type="match status" value="1"/>
</dbReference>
<evidence type="ECO:0000313" key="1">
    <source>
        <dbReference type="EMBL" id="MCU7618190.1"/>
    </source>
</evidence>
<protein>
    <recommendedName>
        <fullName evidence="3">Alpha/beta hydrolase</fullName>
    </recommendedName>
</protein>
<dbReference type="Proteomes" id="UP001208649">
    <property type="component" value="Unassembled WGS sequence"/>
</dbReference>
<comment type="caution">
    <text evidence="1">The sequence shown here is derived from an EMBL/GenBank/DDBJ whole genome shotgun (WGS) entry which is preliminary data.</text>
</comment>